<evidence type="ECO:0000313" key="6">
    <source>
        <dbReference type="Proteomes" id="UP000308901"/>
    </source>
</evidence>
<evidence type="ECO:0000256" key="3">
    <source>
        <dbReference type="PROSITE-ProRule" id="PRU00284"/>
    </source>
</evidence>
<feature type="domain" description="Methyl-accepting transducer" evidence="4">
    <location>
        <begin position="165"/>
        <end position="394"/>
    </location>
</feature>
<dbReference type="GO" id="GO:0006935">
    <property type="term" value="P:chemotaxis"/>
    <property type="evidence" value="ECO:0007669"/>
    <property type="project" value="UniProtKB-KW"/>
</dbReference>
<dbReference type="AlphaFoldDB" id="A0A5R8XXF3"/>
<dbReference type="GO" id="GO:0016020">
    <property type="term" value="C:membrane"/>
    <property type="evidence" value="ECO:0007669"/>
    <property type="project" value="InterPro"/>
</dbReference>
<dbReference type="PANTHER" id="PTHR43531">
    <property type="entry name" value="PROTEIN ICFG"/>
    <property type="match status" value="1"/>
</dbReference>
<dbReference type="GO" id="GO:0004888">
    <property type="term" value="F:transmembrane signaling receptor activity"/>
    <property type="evidence" value="ECO:0007669"/>
    <property type="project" value="InterPro"/>
</dbReference>
<evidence type="ECO:0000259" key="4">
    <source>
        <dbReference type="PROSITE" id="PS50111"/>
    </source>
</evidence>
<dbReference type="PANTHER" id="PTHR43531:SF11">
    <property type="entry name" value="METHYL-ACCEPTING CHEMOTAXIS PROTEIN 3"/>
    <property type="match status" value="1"/>
</dbReference>
<dbReference type="Proteomes" id="UP000308901">
    <property type="component" value="Unassembled WGS sequence"/>
</dbReference>
<protein>
    <submittedName>
        <fullName evidence="5">Chemotaxis protein</fullName>
    </submittedName>
</protein>
<comment type="caution">
    <text evidence="5">The sequence shown here is derived from an EMBL/GenBank/DDBJ whole genome shotgun (WGS) entry which is preliminary data.</text>
</comment>
<keyword evidence="6" id="KW-1185">Reference proteome</keyword>
<evidence type="ECO:0000256" key="2">
    <source>
        <dbReference type="ARBA" id="ARBA00029447"/>
    </source>
</evidence>
<dbReference type="EMBL" id="VANU01000008">
    <property type="protein sequence ID" value="TLP35584.1"/>
    <property type="molecule type" value="Genomic_DNA"/>
</dbReference>
<evidence type="ECO:0000313" key="5">
    <source>
        <dbReference type="EMBL" id="TLP35584.1"/>
    </source>
</evidence>
<accession>A0A5R8XXF3</accession>
<dbReference type="RefSeq" id="WP_138153832.1">
    <property type="nucleotide sequence ID" value="NZ_VANU01000008.1"/>
</dbReference>
<proteinExistence type="inferred from homology"/>
<sequence>MFFKNNKDSNEILKALDTIESYIKEDINKIENSNNTCSGTDKLIMEKILNISNIIQSKNTEDLTIYGEIMLCAEKLSDGFTEDRITKETSNDKLNYIAKTMNVMSEKLQKALANVDKILNEYSQQNFLHEIDETMFRGGDFKKMTQGINFLKEEITKQLTSTYRTSLVLQKESNALMEISSNLSQSTTTQAASLEETSAAIEEITSTIKNNTSMANEMENYGSEVTNSISSGLSLATKTVTAMNEINDSTKAVHEALDMIDQIAFQTNILSLNAAVEAATAGEAGKGFAVVAGEVRNLANRSADAAKEIKNLVESASIKANEGKGIADDMILGYENLSTKINSTTSLIEQVVQSSKEQELGISMINNTVAQIDTLTQKNAIVAENVRIISSQMSKIANNNVQLISKSQFVGKESIQIRDENIDRSYKGEEKREH</sequence>
<dbReference type="Gene3D" id="1.10.287.950">
    <property type="entry name" value="Methyl-accepting chemotaxis protein"/>
    <property type="match status" value="1"/>
</dbReference>
<dbReference type="PRINTS" id="PR00260">
    <property type="entry name" value="CHEMTRNSDUCR"/>
</dbReference>
<gene>
    <name evidence="5" type="ORF">FDK22_15165</name>
</gene>
<name>A0A5R8XXF3_9BACT</name>
<dbReference type="PROSITE" id="PS50111">
    <property type="entry name" value="CHEMOTAXIS_TRANSDUC_2"/>
    <property type="match status" value="1"/>
</dbReference>
<dbReference type="GO" id="GO:0007165">
    <property type="term" value="P:signal transduction"/>
    <property type="evidence" value="ECO:0007669"/>
    <property type="project" value="UniProtKB-KW"/>
</dbReference>
<dbReference type="SUPFAM" id="SSF58104">
    <property type="entry name" value="Methyl-accepting chemotaxis protein (MCP) signaling domain"/>
    <property type="match status" value="1"/>
</dbReference>
<dbReference type="OrthoDB" id="5337214at2"/>
<organism evidence="5 6">
    <name type="scientific">Arcobacter arenosus</name>
    <dbReference type="NCBI Taxonomy" id="2576037"/>
    <lineage>
        <taxon>Bacteria</taxon>
        <taxon>Pseudomonadati</taxon>
        <taxon>Campylobacterota</taxon>
        <taxon>Epsilonproteobacteria</taxon>
        <taxon>Campylobacterales</taxon>
        <taxon>Arcobacteraceae</taxon>
        <taxon>Arcobacter</taxon>
    </lineage>
</organism>
<comment type="similarity">
    <text evidence="2">Belongs to the methyl-accepting chemotaxis (MCP) protein family.</text>
</comment>
<dbReference type="InterPro" id="IPR051310">
    <property type="entry name" value="MCP_chemotaxis"/>
</dbReference>
<evidence type="ECO:0000256" key="1">
    <source>
        <dbReference type="ARBA" id="ARBA00022500"/>
    </source>
</evidence>
<dbReference type="SMART" id="SM00283">
    <property type="entry name" value="MA"/>
    <property type="match status" value="1"/>
</dbReference>
<keyword evidence="3" id="KW-0807">Transducer</keyword>
<dbReference type="InterPro" id="IPR004090">
    <property type="entry name" value="Chemotax_Me-accpt_rcpt"/>
</dbReference>
<dbReference type="InterPro" id="IPR004089">
    <property type="entry name" value="MCPsignal_dom"/>
</dbReference>
<keyword evidence="1" id="KW-0145">Chemotaxis</keyword>
<reference evidence="5 6" key="1">
    <citation type="submission" date="2019-05" db="EMBL/GenBank/DDBJ databases">
        <title>Arcobacter sp. nov., isolated from sea sediment.</title>
        <authorList>
            <person name="Kim W."/>
        </authorList>
    </citation>
    <scope>NUCLEOTIDE SEQUENCE [LARGE SCALE GENOMIC DNA]</scope>
    <source>
        <strain evidence="5 6">CAU 1517</strain>
    </source>
</reference>
<dbReference type="Pfam" id="PF00015">
    <property type="entry name" value="MCPsignal"/>
    <property type="match status" value="1"/>
</dbReference>